<reference evidence="1 2" key="1">
    <citation type="journal article" date="2007" name="Nature">
        <title>Evolution of genes and genomes on the Drosophila phylogeny.</title>
        <authorList>
            <consortium name="Drosophila 12 Genomes Consortium"/>
            <person name="Clark A.G."/>
            <person name="Eisen M.B."/>
            <person name="Smith D.R."/>
            <person name="Bergman C.M."/>
            <person name="Oliver B."/>
            <person name="Markow T.A."/>
            <person name="Kaufman T.C."/>
            <person name="Kellis M."/>
            <person name="Gelbart W."/>
            <person name="Iyer V.N."/>
            <person name="Pollard D.A."/>
            <person name="Sackton T.B."/>
            <person name="Larracuente A.M."/>
            <person name="Singh N.D."/>
            <person name="Abad J.P."/>
            <person name="Abt D.N."/>
            <person name="Adryan B."/>
            <person name="Aguade M."/>
            <person name="Akashi H."/>
            <person name="Anderson W.W."/>
            <person name="Aquadro C.F."/>
            <person name="Ardell D.H."/>
            <person name="Arguello R."/>
            <person name="Artieri C.G."/>
            <person name="Barbash D.A."/>
            <person name="Barker D."/>
            <person name="Barsanti P."/>
            <person name="Batterham P."/>
            <person name="Batzoglou S."/>
            <person name="Begun D."/>
            <person name="Bhutkar A."/>
            <person name="Blanco E."/>
            <person name="Bosak S.A."/>
            <person name="Bradley R.K."/>
            <person name="Brand A.D."/>
            <person name="Brent M.R."/>
            <person name="Brooks A.N."/>
            <person name="Brown R.H."/>
            <person name="Butlin R.K."/>
            <person name="Caggese C."/>
            <person name="Calvi B.R."/>
            <person name="Bernardo de Carvalho A."/>
            <person name="Caspi A."/>
            <person name="Castrezana S."/>
            <person name="Celniker S.E."/>
            <person name="Chang J.L."/>
            <person name="Chapple C."/>
            <person name="Chatterji S."/>
            <person name="Chinwalla A."/>
            <person name="Civetta A."/>
            <person name="Clifton S.W."/>
            <person name="Comeron J.M."/>
            <person name="Costello J.C."/>
            <person name="Coyne J.A."/>
            <person name="Daub J."/>
            <person name="David R.G."/>
            <person name="Delcher A.L."/>
            <person name="Delehaunty K."/>
            <person name="Do C.B."/>
            <person name="Ebling H."/>
            <person name="Edwards K."/>
            <person name="Eickbush T."/>
            <person name="Evans J.D."/>
            <person name="Filipski A."/>
            <person name="Findeiss S."/>
            <person name="Freyhult E."/>
            <person name="Fulton L."/>
            <person name="Fulton R."/>
            <person name="Garcia A.C."/>
            <person name="Gardiner A."/>
            <person name="Garfield D.A."/>
            <person name="Garvin B.E."/>
            <person name="Gibson G."/>
            <person name="Gilbert D."/>
            <person name="Gnerre S."/>
            <person name="Godfrey J."/>
            <person name="Good R."/>
            <person name="Gotea V."/>
            <person name="Gravely B."/>
            <person name="Greenberg A.J."/>
            <person name="Griffiths-Jones S."/>
            <person name="Gross S."/>
            <person name="Guigo R."/>
            <person name="Gustafson E.A."/>
            <person name="Haerty W."/>
            <person name="Hahn M.W."/>
            <person name="Halligan D.L."/>
            <person name="Halpern A.L."/>
            <person name="Halter G.M."/>
            <person name="Han M.V."/>
            <person name="Heger A."/>
            <person name="Hillier L."/>
            <person name="Hinrichs A.S."/>
            <person name="Holmes I."/>
            <person name="Hoskins R.A."/>
            <person name="Hubisz M.J."/>
            <person name="Hultmark D."/>
            <person name="Huntley M.A."/>
            <person name="Jaffe D.B."/>
            <person name="Jagadeeshan S."/>
            <person name="Jeck W.R."/>
            <person name="Johnson J."/>
            <person name="Jones C.D."/>
            <person name="Jordan W.C."/>
            <person name="Karpen G.H."/>
            <person name="Kataoka E."/>
            <person name="Keightley P.D."/>
            <person name="Kheradpour P."/>
            <person name="Kirkness E.F."/>
            <person name="Koerich L.B."/>
            <person name="Kristiansen K."/>
            <person name="Kudrna D."/>
            <person name="Kulathinal R.J."/>
            <person name="Kumar S."/>
            <person name="Kwok R."/>
            <person name="Lander E."/>
            <person name="Langley C.H."/>
            <person name="Lapoint R."/>
            <person name="Lazzaro B.P."/>
            <person name="Lee S.J."/>
            <person name="Levesque L."/>
            <person name="Li R."/>
            <person name="Lin C.F."/>
            <person name="Lin M.F."/>
            <person name="Lindblad-Toh K."/>
            <person name="Llopart A."/>
            <person name="Long M."/>
            <person name="Low L."/>
            <person name="Lozovsky E."/>
            <person name="Lu J."/>
            <person name="Luo M."/>
            <person name="Machado C.A."/>
            <person name="Makalowski W."/>
            <person name="Marzo M."/>
            <person name="Matsuda M."/>
            <person name="Matzkin L."/>
            <person name="McAllister B."/>
            <person name="McBride C.S."/>
            <person name="McKernan B."/>
            <person name="McKernan K."/>
            <person name="Mendez-Lago M."/>
            <person name="Minx P."/>
            <person name="Mollenhauer M.U."/>
            <person name="Montooth K."/>
            <person name="Mount S.M."/>
            <person name="Mu X."/>
            <person name="Myers E."/>
            <person name="Negre B."/>
            <person name="Newfeld S."/>
            <person name="Nielsen R."/>
            <person name="Noor M.A."/>
            <person name="O'Grady P."/>
            <person name="Pachter L."/>
            <person name="Papaceit M."/>
            <person name="Parisi M.J."/>
            <person name="Parisi M."/>
            <person name="Parts L."/>
            <person name="Pedersen J.S."/>
            <person name="Pesole G."/>
            <person name="Phillippy A.M."/>
            <person name="Ponting C.P."/>
            <person name="Pop M."/>
            <person name="Porcelli D."/>
            <person name="Powell J.R."/>
            <person name="Prohaska S."/>
            <person name="Pruitt K."/>
            <person name="Puig M."/>
            <person name="Quesneville H."/>
            <person name="Ram K.R."/>
            <person name="Rand D."/>
            <person name="Rasmussen M.D."/>
            <person name="Reed L.K."/>
            <person name="Reenan R."/>
            <person name="Reily A."/>
            <person name="Remington K.A."/>
            <person name="Rieger T.T."/>
            <person name="Ritchie M.G."/>
            <person name="Robin C."/>
            <person name="Rogers Y.H."/>
            <person name="Rohde C."/>
            <person name="Rozas J."/>
            <person name="Rubenfield M.J."/>
            <person name="Ruiz A."/>
            <person name="Russo S."/>
            <person name="Salzberg S.L."/>
            <person name="Sanchez-Gracia A."/>
            <person name="Saranga D.J."/>
            <person name="Sato H."/>
            <person name="Schaeffer S.W."/>
            <person name="Schatz M.C."/>
            <person name="Schlenke T."/>
            <person name="Schwartz R."/>
            <person name="Segarra C."/>
            <person name="Singh R.S."/>
            <person name="Sirot L."/>
            <person name="Sirota M."/>
            <person name="Sisneros N.B."/>
            <person name="Smith C.D."/>
            <person name="Smith T.F."/>
            <person name="Spieth J."/>
            <person name="Stage D.E."/>
            <person name="Stark A."/>
            <person name="Stephan W."/>
            <person name="Strausberg R.L."/>
            <person name="Strempel S."/>
            <person name="Sturgill D."/>
            <person name="Sutton G."/>
            <person name="Sutton G.G."/>
            <person name="Tao W."/>
            <person name="Teichmann S."/>
            <person name="Tobari Y.N."/>
            <person name="Tomimura Y."/>
            <person name="Tsolas J.M."/>
            <person name="Valente V.L."/>
            <person name="Venter E."/>
            <person name="Venter J.C."/>
            <person name="Vicario S."/>
            <person name="Vieira F.G."/>
            <person name="Vilella A.J."/>
            <person name="Villasante A."/>
            <person name="Walenz B."/>
            <person name="Wang J."/>
            <person name="Wasserman M."/>
            <person name="Watts T."/>
            <person name="Wilson D."/>
            <person name="Wilson R.K."/>
            <person name="Wing R.A."/>
            <person name="Wolfner M.F."/>
            <person name="Wong A."/>
            <person name="Wong G.K."/>
            <person name="Wu C.I."/>
            <person name="Wu G."/>
            <person name="Yamamoto D."/>
            <person name="Yang H.P."/>
            <person name="Yang S.P."/>
            <person name="Yorke J.A."/>
            <person name="Yoshida K."/>
            <person name="Zdobnov E."/>
            <person name="Zhang P."/>
            <person name="Zhang Y."/>
            <person name="Zimin A.V."/>
            <person name="Baldwin J."/>
            <person name="Abdouelleil A."/>
            <person name="Abdulkadir J."/>
            <person name="Abebe A."/>
            <person name="Abera B."/>
            <person name="Abreu J."/>
            <person name="Acer S.C."/>
            <person name="Aftuck L."/>
            <person name="Alexander A."/>
            <person name="An P."/>
            <person name="Anderson E."/>
            <person name="Anderson S."/>
            <person name="Arachi H."/>
            <person name="Azer M."/>
            <person name="Bachantsang P."/>
            <person name="Barry A."/>
            <person name="Bayul T."/>
            <person name="Berlin A."/>
            <person name="Bessette D."/>
            <person name="Bloom T."/>
            <person name="Blye J."/>
            <person name="Boguslavskiy L."/>
            <person name="Bonnet C."/>
            <person name="Boukhgalter B."/>
            <person name="Bourzgui I."/>
            <person name="Brown A."/>
            <person name="Cahill P."/>
            <person name="Channer S."/>
            <person name="Cheshatsang Y."/>
            <person name="Chuda L."/>
            <person name="Citroen M."/>
            <person name="Collymore A."/>
            <person name="Cooke P."/>
            <person name="Costello M."/>
            <person name="D'Aco K."/>
            <person name="Daza R."/>
            <person name="De Haan G."/>
            <person name="DeGray S."/>
            <person name="DeMaso C."/>
            <person name="Dhargay N."/>
            <person name="Dooley K."/>
            <person name="Dooley E."/>
            <person name="Doricent M."/>
            <person name="Dorje P."/>
            <person name="Dorjee K."/>
            <person name="Dupes A."/>
            <person name="Elong R."/>
            <person name="Falk J."/>
            <person name="Farina A."/>
            <person name="Faro S."/>
            <person name="Ferguson D."/>
            <person name="Fisher S."/>
            <person name="Foley C.D."/>
            <person name="Franke A."/>
            <person name="Friedrich D."/>
            <person name="Gadbois L."/>
            <person name="Gearin G."/>
            <person name="Gearin C.R."/>
            <person name="Giannoukos G."/>
            <person name="Goode T."/>
            <person name="Graham J."/>
            <person name="Grandbois E."/>
            <person name="Grewal S."/>
            <person name="Gyaltsen K."/>
            <person name="Hafez N."/>
            <person name="Hagos B."/>
            <person name="Hall J."/>
            <person name="Henson C."/>
            <person name="Hollinger A."/>
            <person name="Honan T."/>
            <person name="Huard M.D."/>
            <person name="Hughes L."/>
            <person name="Hurhula B."/>
            <person name="Husby M.E."/>
            <person name="Kamat A."/>
            <person name="Kanga B."/>
            <person name="Kashin S."/>
            <person name="Khazanovich D."/>
            <person name="Kisner P."/>
            <person name="Lance K."/>
            <person name="Lara M."/>
            <person name="Lee W."/>
            <person name="Lennon N."/>
            <person name="Letendre F."/>
            <person name="LeVine R."/>
            <person name="Lipovsky A."/>
            <person name="Liu X."/>
            <person name="Liu J."/>
            <person name="Liu S."/>
            <person name="Lokyitsang T."/>
            <person name="Lokyitsang Y."/>
            <person name="Lubonja R."/>
            <person name="Lui A."/>
            <person name="MacDonald P."/>
            <person name="Magnisalis V."/>
            <person name="Maru K."/>
            <person name="Matthews C."/>
            <person name="McCusker W."/>
            <person name="McDonough S."/>
            <person name="Mehta T."/>
            <person name="Meldrim J."/>
            <person name="Meneus L."/>
            <person name="Mihai O."/>
            <person name="Mihalev A."/>
            <person name="Mihova T."/>
            <person name="Mittelman R."/>
            <person name="Mlenga V."/>
            <person name="Montmayeur A."/>
            <person name="Mulrain L."/>
            <person name="Navidi A."/>
            <person name="Naylor J."/>
            <person name="Negash T."/>
            <person name="Nguyen T."/>
            <person name="Nguyen N."/>
            <person name="Nicol R."/>
            <person name="Norbu C."/>
            <person name="Norbu N."/>
            <person name="Novod N."/>
            <person name="O'Neill B."/>
            <person name="Osman S."/>
            <person name="Markiewicz E."/>
            <person name="Oyono O.L."/>
            <person name="Patti C."/>
            <person name="Phunkhang P."/>
            <person name="Pierre F."/>
            <person name="Priest M."/>
            <person name="Raghuraman S."/>
            <person name="Rege F."/>
            <person name="Reyes R."/>
            <person name="Rise C."/>
            <person name="Rogov P."/>
            <person name="Ross K."/>
            <person name="Ryan E."/>
            <person name="Settipalli S."/>
            <person name="Shea T."/>
            <person name="Sherpa N."/>
            <person name="Shi L."/>
            <person name="Shih D."/>
            <person name="Sparrow T."/>
            <person name="Spaulding J."/>
            <person name="Stalker J."/>
            <person name="Stange-Thomann N."/>
            <person name="Stavropoulos S."/>
            <person name="Stone C."/>
            <person name="Strader C."/>
            <person name="Tesfaye S."/>
            <person name="Thomson T."/>
            <person name="Thoulutsang Y."/>
            <person name="Thoulutsang D."/>
            <person name="Topham K."/>
            <person name="Topping I."/>
            <person name="Tsamla T."/>
            <person name="Vassiliev H."/>
            <person name="Vo A."/>
            <person name="Wangchuk T."/>
            <person name="Wangdi T."/>
            <person name="Weiand M."/>
            <person name="Wilkinson J."/>
            <person name="Wilson A."/>
            <person name="Yadav S."/>
            <person name="Young G."/>
            <person name="Yu Q."/>
            <person name="Zembek L."/>
            <person name="Zhong D."/>
            <person name="Zimmer A."/>
            <person name="Zwirko Z."/>
            <person name="Jaffe D.B."/>
            <person name="Alvarez P."/>
            <person name="Brockman W."/>
            <person name="Butler J."/>
            <person name="Chin C."/>
            <person name="Gnerre S."/>
            <person name="Grabherr M."/>
            <person name="Kleber M."/>
            <person name="Mauceli E."/>
            <person name="MacCallum I."/>
        </authorList>
    </citation>
    <scope>NUCLEOTIDE SEQUENCE [LARGE SCALE GENOMIC DNA]</scope>
    <source>
        <strain evidence="2">Rob3c / Tucson 14021-0248.25</strain>
    </source>
</reference>
<dbReference type="HOGENOM" id="CLU_2266522_0_0_1"/>
<dbReference type="Proteomes" id="UP000001292">
    <property type="component" value="Unassembled WGS sequence"/>
</dbReference>
<protein>
    <submittedName>
        <fullName evidence="1">GM12887</fullName>
    </submittedName>
</protein>
<keyword evidence="2" id="KW-1185">Reference proteome</keyword>
<dbReference type="AlphaFoldDB" id="B4HZS3"/>
<evidence type="ECO:0000313" key="2">
    <source>
        <dbReference type="Proteomes" id="UP000001292"/>
    </source>
</evidence>
<dbReference type="PhylomeDB" id="B4HZS3"/>
<sequence length="103" mass="12197">MSNLIFNHFLENWSLALETVEFALKSNPRHAQLVRMQKRLSYHILLDPPRSTELNVESNKYRLRKNASLNCFYDTKIRTFYSLLAPIKAEVLFIDPLVTLYHE</sequence>
<evidence type="ECO:0000313" key="1">
    <source>
        <dbReference type="EMBL" id="EDW53530.1"/>
    </source>
</evidence>
<dbReference type="OMA" id="NHFLENW"/>
<dbReference type="EMBL" id="CH480819">
    <property type="protein sequence ID" value="EDW53530.1"/>
    <property type="molecule type" value="Genomic_DNA"/>
</dbReference>
<organism evidence="2">
    <name type="scientific">Drosophila sechellia</name>
    <name type="common">Fruit fly</name>
    <dbReference type="NCBI Taxonomy" id="7238"/>
    <lineage>
        <taxon>Eukaryota</taxon>
        <taxon>Metazoa</taxon>
        <taxon>Ecdysozoa</taxon>
        <taxon>Arthropoda</taxon>
        <taxon>Hexapoda</taxon>
        <taxon>Insecta</taxon>
        <taxon>Pterygota</taxon>
        <taxon>Neoptera</taxon>
        <taxon>Endopterygota</taxon>
        <taxon>Diptera</taxon>
        <taxon>Brachycera</taxon>
        <taxon>Muscomorpha</taxon>
        <taxon>Ephydroidea</taxon>
        <taxon>Drosophilidae</taxon>
        <taxon>Drosophila</taxon>
        <taxon>Sophophora</taxon>
    </lineage>
</organism>
<name>B4HZS3_DROSE</name>
<gene>
    <name evidence="1" type="primary">Dsec\GM12887</name>
    <name evidence="1" type="ORF">Dsec_GM12887</name>
</gene>
<proteinExistence type="predicted"/>
<accession>B4HZS3</accession>